<dbReference type="AlphaFoldDB" id="A0A921QST8"/>
<dbReference type="GO" id="GO:0005840">
    <property type="term" value="C:ribosome"/>
    <property type="evidence" value="ECO:0007669"/>
    <property type="project" value="UniProtKB-KW"/>
</dbReference>
<dbReference type="GO" id="GO:0006412">
    <property type="term" value="P:translation"/>
    <property type="evidence" value="ECO:0007669"/>
    <property type="project" value="InterPro"/>
</dbReference>
<dbReference type="GO" id="GO:1990904">
    <property type="term" value="C:ribonucleoprotein complex"/>
    <property type="evidence" value="ECO:0007669"/>
    <property type="project" value="UniProtKB-KW"/>
</dbReference>
<keyword evidence="3" id="KW-0687">Ribonucleoprotein</keyword>
<dbReference type="GO" id="GO:0003735">
    <property type="term" value="F:structural constituent of ribosome"/>
    <property type="evidence" value="ECO:0007669"/>
    <property type="project" value="InterPro"/>
</dbReference>
<comment type="similarity">
    <text evidence="1">Belongs to the universal ribosomal protein uS11 family.</text>
</comment>
<reference evidence="4" key="1">
    <citation type="journal article" date="2019" name="BMC Genomics">
        <title>A new reference genome for Sorghum bicolor reveals high levels of sequence similarity between sweet and grain genotypes: implications for the genetics of sugar metabolism.</title>
        <authorList>
            <person name="Cooper E.A."/>
            <person name="Brenton Z.W."/>
            <person name="Flinn B.S."/>
            <person name="Jenkins J."/>
            <person name="Shu S."/>
            <person name="Flowers D."/>
            <person name="Luo F."/>
            <person name="Wang Y."/>
            <person name="Xia P."/>
            <person name="Barry K."/>
            <person name="Daum C."/>
            <person name="Lipzen A."/>
            <person name="Yoshinaga Y."/>
            <person name="Schmutz J."/>
            <person name="Saski C."/>
            <person name="Vermerris W."/>
            <person name="Kresovich S."/>
        </authorList>
    </citation>
    <scope>NUCLEOTIDE SEQUENCE</scope>
</reference>
<evidence type="ECO:0000256" key="1">
    <source>
        <dbReference type="ARBA" id="ARBA00006194"/>
    </source>
</evidence>
<protein>
    <recommendedName>
        <fullName evidence="6">Ribosomal protein S11</fullName>
    </recommendedName>
</protein>
<accession>A0A921QST8</accession>
<dbReference type="Gene3D" id="3.30.420.80">
    <property type="entry name" value="Ribosomal protein S11"/>
    <property type="match status" value="1"/>
</dbReference>
<dbReference type="Proteomes" id="UP000807115">
    <property type="component" value="Chromosome 6"/>
</dbReference>
<comment type="caution">
    <text evidence="4">The sequence shown here is derived from an EMBL/GenBank/DDBJ whole genome shotgun (WGS) entry which is preliminary data.</text>
</comment>
<sequence>MTKAIPKIGSRKKVCIGLHRNVRFSLRKSAPRITKGLFIEVMIKGTGSGRDATLRAIAKSGVRLSCICDVTLMPHNGCRPLKKDICKKNETAFKRNK</sequence>
<evidence type="ECO:0000313" key="4">
    <source>
        <dbReference type="EMBL" id="KAG0526342.1"/>
    </source>
</evidence>
<gene>
    <name evidence="4" type="ORF">BDA96_06G137800</name>
</gene>
<name>A0A921QST8_SORBI</name>
<dbReference type="EMBL" id="CM027685">
    <property type="protein sequence ID" value="KAG0526342.1"/>
    <property type="molecule type" value="Genomic_DNA"/>
</dbReference>
<dbReference type="InterPro" id="IPR036967">
    <property type="entry name" value="Ribosomal_uS11_sf"/>
</dbReference>
<evidence type="ECO:0000313" key="5">
    <source>
        <dbReference type="Proteomes" id="UP000807115"/>
    </source>
</evidence>
<reference evidence="4" key="2">
    <citation type="submission" date="2020-10" db="EMBL/GenBank/DDBJ databases">
        <authorList>
            <person name="Cooper E.A."/>
            <person name="Brenton Z.W."/>
            <person name="Flinn B.S."/>
            <person name="Jenkins J."/>
            <person name="Shu S."/>
            <person name="Flowers D."/>
            <person name="Luo F."/>
            <person name="Wang Y."/>
            <person name="Xia P."/>
            <person name="Barry K."/>
            <person name="Daum C."/>
            <person name="Lipzen A."/>
            <person name="Yoshinaga Y."/>
            <person name="Schmutz J."/>
            <person name="Saski C."/>
            <person name="Vermerris W."/>
            <person name="Kresovich S."/>
        </authorList>
    </citation>
    <scope>NUCLEOTIDE SEQUENCE</scope>
</reference>
<evidence type="ECO:0000256" key="2">
    <source>
        <dbReference type="ARBA" id="ARBA00022980"/>
    </source>
</evidence>
<keyword evidence="2" id="KW-0689">Ribosomal protein</keyword>
<dbReference type="Pfam" id="PF00411">
    <property type="entry name" value="Ribosomal_S11"/>
    <property type="match status" value="1"/>
</dbReference>
<dbReference type="SUPFAM" id="SSF53137">
    <property type="entry name" value="Translational machinery components"/>
    <property type="match status" value="1"/>
</dbReference>
<evidence type="ECO:0000256" key="3">
    <source>
        <dbReference type="ARBA" id="ARBA00023274"/>
    </source>
</evidence>
<organism evidence="4 5">
    <name type="scientific">Sorghum bicolor</name>
    <name type="common">Sorghum</name>
    <name type="synonym">Sorghum vulgare</name>
    <dbReference type="NCBI Taxonomy" id="4558"/>
    <lineage>
        <taxon>Eukaryota</taxon>
        <taxon>Viridiplantae</taxon>
        <taxon>Streptophyta</taxon>
        <taxon>Embryophyta</taxon>
        <taxon>Tracheophyta</taxon>
        <taxon>Spermatophyta</taxon>
        <taxon>Magnoliopsida</taxon>
        <taxon>Liliopsida</taxon>
        <taxon>Poales</taxon>
        <taxon>Poaceae</taxon>
        <taxon>PACMAD clade</taxon>
        <taxon>Panicoideae</taxon>
        <taxon>Andropogonodae</taxon>
        <taxon>Andropogoneae</taxon>
        <taxon>Sorghinae</taxon>
        <taxon>Sorghum</taxon>
    </lineage>
</organism>
<proteinExistence type="inferred from homology"/>
<evidence type="ECO:0008006" key="6">
    <source>
        <dbReference type="Google" id="ProtNLM"/>
    </source>
</evidence>
<dbReference type="InterPro" id="IPR001971">
    <property type="entry name" value="Ribosomal_uS11"/>
</dbReference>